<feature type="transmembrane region" description="Helical" evidence="18">
    <location>
        <begin position="280"/>
        <end position="298"/>
    </location>
</feature>
<dbReference type="EMBL" id="MZNU01000105">
    <property type="protein sequence ID" value="OWP04446.1"/>
    <property type="molecule type" value="Genomic_DNA"/>
</dbReference>
<evidence type="ECO:0000259" key="19">
    <source>
        <dbReference type="Pfam" id="PF00122"/>
    </source>
</evidence>
<reference evidence="22 23" key="1">
    <citation type="submission" date="2017-04" db="EMBL/GenBank/DDBJ databases">
        <title>Draft genome sequence of Marssonina coronaria NL1: causal agent of apple blotch.</title>
        <authorList>
            <person name="Cheng Q."/>
        </authorList>
    </citation>
    <scope>NUCLEOTIDE SEQUENCE [LARGE SCALE GENOMIC DNA]</scope>
    <source>
        <strain evidence="22 23">NL1</strain>
    </source>
</reference>
<dbReference type="SFLD" id="SFLDG00002">
    <property type="entry name" value="C1.7:_P-type_atpase_like"/>
    <property type="match status" value="1"/>
</dbReference>
<feature type="transmembrane region" description="Helical" evidence="18">
    <location>
        <begin position="875"/>
        <end position="897"/>
    </location>
</feature>
<comment type="subcellular location">
    <subcellularLocation>
        <location evidence="2">Cell inner membrane</location>
        <topology evidence="2">Multi-pass membrane protein</topology>
    </subcellularLocation>
</comment>
<dbReference type="SUPFAM" id="SSF56784">
    <property type="entry name" value="HAD-like"/>
    <property type="match status" value="1"/>
</dbReference>
<evidence type="ECO:0000256" key="12">
    <source>
        <dbReference type="ARBA" id="ARBA00022842"/>
    </source>
</evidence>
<dbReference type="Proteomes" id="UP000242519">
    <property type="component" value="Unassembled WGS sequence"/>
</dbReference>
<dbReference type="Gene3D" id="1.20.1110.10">
    <property type="entry name" value="Calcium-transporting ATPase, transmembrane domain"/>
    <property type="match status" value="1"/>
</dbReference>
<feature type="transmembrane region" description="Helical" evidence="18">
    <location>
        <begin position="110"/>
        <end position="129"/>
    </location>
</feature>
<dbReference type="Pfam" id="PF00690">
    <property type="entry name" value="Cation_ATPase_N"/>
    <property type="match status" value="1"/>
</dbReference>
<evidence type="ECO:0000256" key="13">
    <source>
        <dbReference type="ARBA" id="ARBA00022967"/>
    </source>
</evidence>
<evidence type="ECO:0000259" key="20">
    <source>
        <dbReference type="Pfam" id="PF00689"/>
    </source>
</evidence>
<feature type="transmembrane region" description="Helical" evidence="18">
    <location>
        <begin position="841"/>
        <end position="863"/>
    </location>
</feature>
<dbReference type="STRING" id="503106.A0A218ZB96"/>
<evidence type="ECO:0000256" key="10">
    <source>
        <dbReference type="ARBA" id="ARBA00022741"/>
    </source>
</evidence>
<dbReference type="InterPro" id="IPR044492">
    <property type="entry name" value="P_typ_ATPase_HD_dom"/>
</dbReference>
<keyword evidence="10" id="KW-0547">Nucleotide-binding</keyword>
<dbReference type="GO" id="GO:0005886">
    <property type="term" value="C:plasma membrane"/>
    <property type="evidence" value="ECO:0007669"/>
    <property type="project" value="UniProtKB-SubCell"/>
</dbReference>
<keyword evidence="12" id="KW-0460">Magnesium</keyword>
<evidence type="ECO:0000256" key="4">
    <source>
        <dbReference type="ARBA" id="ARBA00012786"/>
    </source>
</evidence>
<dbReference type="Gene3D" id="2.70.150.10">
    <property type="entry name" value="Calcium-transporting ATPase, cytoplasmic transduction domain A"/>
    <property type="match status" value="1"/>
</dbReference>
<dbReference type="InterPro" id="IPR023298">
    <property type="entry name" value="ATPase_P-typ_TM_dom_sf"/>
</dbReference>
<evidence type="ECO:0000256" key="15">
    <source>
        <dbReference type="ARBA" id="ARBA00023136"/>
    </source>
</evidence>
<gene>
    <name evidence="22" type="ORF">B2J93_3394</name>
</gene>
<keyword evidence="15 18" id="KW-0472">Membrane</keyword>
<dbReference type="PROSITE" id="PS00154">
    <property type="entry name" value="ATPASE_E1_E2"/>
    <property type="match status" value="1"/>
</dbReference>
<feature type="transmembrane region" description="Helical" evidence="18">
    <location>
        <begin position="86"/>
        <end position="104"/>
    </location>
</feature>
<sequence length="905" mass="98778">MVIFNLQKIRQVLTRYNFKDGPLSITQNPYETSIRSYASCVDIHTKLVSSINGLTIEEAARRLKLHGENVPLAAALSTWTVLLYKNVFNCFNGLLAVDAIVSVAVPDPDWQLFIIIVAVIVVSGALNFVQELRSSIACRSSQADVLASICVRRQVVVGDLKEYYLDREKLVCGDILSLSAGDVVPADCIVLESSNLSVSQSSLTGEGEPQCKMVSHDGSEIYRATVFDLENVLFCGSNIISGNGVVVVFSTGSNTFISSMIKTLNRRCPLNLLQQGIRKICYLMAVFMATSFTIVLVVKGLKTGHWQQAVVFAISTAATLVPELLPAIVTTNLARGTFVLSRRNVIVRHMEAIQNLGSMTVLCSDKTGTLTKDDVELCHYLDPSGQPSSRILHLATSNAFHQMGNKNAIDSAILKYSSSLEDEKNDEMGVKLGEIPFNFEARRSSCIVECSTGTLLVCKGAFEEVLALCSRIRCGPEAENMNEQQLLCLSKRVAYYNAQAYRVVLVATRKISVADMSSNAGCFTGLDNEMTIEGFLTFLDPLKDDAKASVTQLQELGVDVRILTGDNLGVAISVSRSLDLGQQLEEDQPICISGPDLAKVQDPEEFNKLVKHCKIFAKLTPAQKGQVIESLQEQGEVVGMVGDGINDAIALNTADVGISVDTGANIAKQSADIVLGEKKLSKIIDAVTIGRITHGNIMKYIKLILAANFGNVISVLIASTWFPFDPISPSQMVLQNLLYDFGQIAIPFDNIDPEYLAEPHQLSIWDLLRFILCIGPVTSTIDIGTFLLNTYYYGLGSPGNNSGIREFQCNWFIQGLISQTLVVYITRTAKIPFLQGHPSTAVVLSTLLVSGIGFAIPYIPPFARALNLVQPEGSFVGILVALLVLYAAAMQIAKMVYMRTWNRWL</sequence>
<dbReference type="SUPFAM" id="SSF81653">
    <property type="entry name" value="Calcium ATPase, transduction domain A"/>
    <property type="match status" value="1"/>
</dbReference>
<evidence type="ECO:0000256" key="6">
    <source>
        <dbReference type="ARBA" id="ARBA00022475"/>
    </source>
</evidence>
<dbReference type="Pfam" id="PF00122">
    <property type="entry name" value="E1-E2_ATPase"/>
    <property type="match status" value="1"/>
</dbReference>
<comment type="similarity">
    <text evidence="3">Belongs to the cation transport ATPase (P-type) (TC 3.A.3) family. Type IIIB subfamily.</text>
</comment>
<accession>A0A218ZB96</accession>
<keyword evidence="6" id="KW-1003">Cell membrane</keyword>
<dbReference type="GO" id="GO:0015444">
    <property type="term" value="F:P-type magnesium transporter activity"/>
    <property type="evidence" value="ECO:0007669"/>
    <property type="project" value="UniProtKB-EC"/>
</dbReference>
<dbReference type="InterPro" id="IPR059000">
    <property type="entry name" value="ATPase_P-type_domA"/>
</dbReference>
<dbReference type="OrthoDB" id="158672at2759"/>
<comment type="catalytic activity">
    <reaction evidence="17">
        <text>Mg(2+)(out) + ATP + H2O = Mg(2+)(in) + ADP + phosphate + H(+)</text>
        <dbReference type="Rhea" id="RHEA:10260"/>
        <dbReference type="ChEBI" id="CHEBI:15377"/>
        <dbReference type="ChEBI" id="CHEBI:15378"/>
        <dbReference type="ChEBI" id="CHEBI:18420"/>
        <dbReference type="ChEBI" id="CHEBI:30616"/>
        <dbReference type="ChEBI" id="CHEBI:43474"/>
        <dbReference type="ChEBI" id="CHEBI:456216"/>
        <dbReference type="EC" id="7.2.2.14"/>
    </reaction>
</comment>
<dbReference type="InterPro" id="IPR004014">
    <property type="entry name" value="ATPase_P-typ_cation-transptr_N"/>
</dbReference>
<protein>
    <recommendedName>
        <fullName evidence="5">Magnesium-transporting ATPase, P-type 1</fullName>
        <ecNumber evidence="4">7.2.2.14</ecNumber>
    </recommendedName>
    <alternativeName>
        <fullName evidence="16">Mg(2+) transport ATPase, P-type 1</fullName>
    </alternativeName>
</protein>
<dbReference type="EC" id="7.2.2.14" evidence="4"/>
<feature type="domain" description="Cation-transporting P-type ATPase N-terminal" evidence="21">
    <location>
        <begin position="40"/>
        <end position="102"/>
    </location>
</feature>
<dbReference type="InParanoid" id="A0A218ZB96"/>
<evidence type="ECO:0000256" key="1">
    <source>
        <dbReference type="ARBA" id="ARBA00003954"/>
    </source>
</evidence>
<dbReference type="InterPro" id="IPR023214">
    <property type="entry name" value="HAD_sf"/>
</dbReference>
<evidence type="ECO:0000256" key="14">
    <source>
        <dbReference type="ARBA" id="ARBA00022989"/>
    </source>
</evidence>
<keyword evidence="7" id="KW-0997">Cell inner membrane</keyword>
<evidence type="ECO:0000256" key="3">
    <source>
        <dbReference type="ARBA" id="ARBA00008746"/>
    </source>
</evidence>
<dbReference type="SFLD" id="SFLDF00027">
    <property type="entry name" value="p-type_atpase"/>
    <property type="match status" value="1"/>
</dbReference>
<dbReference type="InterPro" id="IPR023299">
    <property type="entry name" value="ATPase_P-typ_cyto_dom_N"/>
</dbReference>
<dbReference type="AlphaFoldDB" id="A0A218ZB96"/>
<evidence type="ECO:0000313" key="23">
    <source>
        <dbReference type="Proteomes" id="UP000242519"/>
    </source>
</evidence>
<dbReference type="InterPro" id="IPR006415">
    <property type="entry name" value="P-type_ATPase_IIIB"/>
</dbReference>
<evidence type="ECO:0000256" key="9">
    <source>
        <dbReference type="ARBA" id="ARBA00022692"/>
    </source>
</evidence>
<dbReference type="Pfam" id="PF13246">
    <property type="entry name" value="Cation_ATPase"/>
    <property type="match status" value="1"/>
</dbReference>
<name>A0A218ZB96_9HELO</name>
<dbReference type="SFLD" id="SFLDS00003">
    <property type="entry name" value="Haloacid_Dehalogenase"/>
    <property type="match status" value="1"/>
</dbReference>
<evidence type="ECO:0000256" key="11">
    <source>
        <dbReference type="ARBA" id="ARBA00022840"/>
    </source>
</evidence>
<evidence type="ECO:0000256" key="5">
    <source>
        <dbReference type="ARBA" id="ARBA00013555"/>
    </source>
</evidence>
<feature type="domain" description="P-type ATPase A" evidence="19">
    <location>
        <begin position="161"/>
        <end position="264"/>
    </location>
</feature>
<dbReference type="InterPro" id="IPR036412">
    <property type="entry name" value="HAD-like_sf"/>
</dbReference>
<evidence type="ECO:0000259" key="21">
    <source>
        <dbReference type="Pfam" id="PF00690"/>
    </source>
</evidence>
<proteinExistence type="inferred from homology"/>
<keyword evidence="9 18" id="KW-0812">Transmembrane</keyword>
<dbReference type="GO" id="GO:0005524">
    <property type="term" value="F:ATP binding"/>
    <property type="evidence" value="ECO:0007669"/>
    <property type="project" value="UniProtKB-KW"/>
</dbReference>
<evidence type="ECO:0000256" key="2">
    <source>
        <dbReference type="ARBA" id="ARBA00004429"/>
    </source>
</evidence>
<comment type="caution">
    <text evidence="22">The sequence shown here is derived from an EMBL/GenBank/DDBJ whole genome shotgun (WGS) entry which is preliminary data.</text>
</comment>
<organism evidence="22 23">
    <name type="scientific">Diplocarpon coronariae</name>
    <dbReference type="NCBI Taxonomy" id="2795749"/>
    <lineage>
        <taxon>Eukaryota</taxon>
        <taxon>Fungi</taxon>
        <taxon>Dikarya</taxon>
        <taxon>Ascomycota</taxon>
        <taxon>Pezizomycotina</taxon>
        <taxon>Leotiomycetes</taxon>
        <taxon>Helotiales</taxon>
        <taxon>Drepanopezizaceae</taxon>
        <taxon>Diplocarpon</taxon>
    </lineage>
</organism>
<feature type="domain" description="Cation-transporting P-type ATPase C-terminal" evidence="20">
    <location>
        <begin position="726"/>
        <end position="896"/>
    </location>
</feature>
<evidence type="ECO:0000256" key="18">
    <source>
        <dbReference type="SAM" id="Phobius"/>
    </source>
</evidence>
<dbReference type="Gene3D" id="3.40.1110.10">
    <property type="entry name" value="Calcium-transporting ATPase, cytoplasmic domain N"/>
    <property type="match status" value="1"/>
</dbReference>
<keyword evidence="8" id="KW-0597">Phosphoprotein</keyword>
<dbReference type="PRINTS" id="PR01836">
    <property type="entry name" value="MGATPASE"/>
</dbReference>
<feature type="transmembrane region" description="Helical" evidence="18">
    <location>
        <begin position="310"/>
        <end position="334"/>
    </location>
</feature>
<dbReference type="NCBIfam" id="TIGR01524">
    <property type="entry name" value="ATPase-IIIB_Mg"/>
    <property type="match status" value="1"/>
</dbReference>
<evidence type="ECO:0000256" key="17">
    <source>
        <dbReference type="ARBA" id="ARBA00047295"/>
    </source>
</evidence>
<dbReference type="InterPro" id="IPR008250">
    <property type="entry name" value="ATPase_P-typ_transduc_dom_A_sf"/>
</dbReference>
<keyword evidence="13" id="KW-1278">Translocase</keyword>
<dbReference type="InterPro" id="IPR018303">
    <property type="entry name" value="ATPase_P-typ_P_site"/>
</dbReference>
<dbReference type="InterPro" id="IPR006068">
    <property type="entry name" value="ATPase_P-typ_cation-transptr_C"/>
</dbReference>
<evidence type="ECO:0000256" key="7">
    <source>
        <dbReference type="ARBA" id="ARBA00022519"/>
    </source>
</evidence>
<dbReference type="Pfam" id="PF00689">
    <property type="entry name" value="Cation_ATPase_C"/>
    <property type="match status" value="1"/>
</dbReference>
<keyword evidence="14 18" id="KW-1133">Transmembrane helix</keyword>
<dbReference type="Gene3D" id="3.40.50.1000">
    <property type="entry name" value="HAD superfamily/HAD-like"/>
    <property type="match status" value="1"/>
</dbReference>
<dbReference type="SUPFAM" id="SSF81665">
    <property type="entry name" value="Calcium ATPase, transmembrane domain M"/>
    <property type="match status" value="1"/>
</dbReference>
<dbReference type="GO" id="GO:0016887">
    <property type="term" value="F:ATP hydrolysis activity"/>
    <property type="evidence" value="ECO:0007669"/>
    <property type="project" value="InterPro"/>
</dbReference>
<feature type="transmembrane region" description="Helical" evidence="18">
    <location>
        <begin position="700"/>
        <end position="722"/>
    </location>
</feature>
<keyword evidence="11" id="KW-0067">ATP-binding</keyword>
<comment type="function">
    <text evidence="1">Mediates magnesium influx to the cytosol.</text>
</comment>
<evidence type="ECO:0000256" key="8">
    <source>
        <dbReference type="ARBA" id="ARBA00022553"/>
    </source>
</evidence>
<keyword evidence="23" id="KW-1185">Reference proteome</keyword>
<evidence type="ECO:0000256" key="16">
    <source>
        <dbReference type="ARBA" id="ARBA00029806"/>
    </source>
</evidence>
<evidence type="ECO:0000313" key="22">
    <source>
        <dbReference type="EMBL" id="OWP04446.1"/>
    </source>
</evidence>
<dbReference type="NCBIfam" id="TIGR01494">
    <property type="entry name" value="ATPase_P-type"/>
    <property type="match status" value="2"/>
</dbReference>
<dbReference type="InterPro" id="IPR001757">
    <property type="entry name" value="P_typ_ATPase"/>
</dbReference>
<dbReference type="PANTHER" id="PTHR42861">
    <property type="entry name" value="CALCIUM-TRANSPORTING ATPASE"/>
    <property type="match status" value="1"/>
</dbReference>